<evidence type="ECO:0000313" key="10">
    <source>
        <dbReference type="Proteomes" id="UP000027222"/>
    </source>
</evidence>
<keyword evidence="5 8" id="KW-1133">Transmembrane helix</keyword>
<sequence length="394" mass="44318">MSSLDNKLDQDDLKVSGSDDNNHGGGTKPSRPPINYSSPVAFASSFAARWKSLWTRSFILSLLAGQVVSLCITCTNVTTTELVSRGWTLSTTQGFFTYFTLFIVYTPYTIYQYGFKGWGNVILRDGWKYVILAACDVEGNFLVIKAYQYTDLLSCMLLDAWAIPVCLFFSWLYMGTRYHWTQLLGVFICIGGLGMLVASDEITSKSWEAVAKAKGDGFMIAGATLYGFTNATEEFFVRKRPLYEVVGQLGMWGFIINGIQSSALEWKEMKEVPWNGHIIGLLMAFTCAMLILYTVAPLLYRMASSAYFNLSLLTSDFYGLLFGLFLFHYKPYWLYFISFAVVIAGLITYFWYSAPEEQGILDPKAPAYVQRRRGGPSEAVIDEEHGTMPTLPRI</sequence>
<dbReference type="EMBL" id="KL142434">
    <property type="protein sequence ID" value="KDR65717.1"/>
    <property type="molecule type" value="Genomic_DNA"/>
</dbReference>
<feature type="region of interest" description="Disordered" evidence="7">
    <location>
        <begin position="1"/>
        <end position="32"/>
    </location>
</feature>
<feature type="transmembrane region" description="Helical" evidence="8">
    <location>
        <begin position="95"/>
        <end position="114"/>
    </location>
</feature>
<feature type="transmembrane region" description="Helical" evidence="8">
    <location>
        <begin position="180"/>
        <end position="198"/>
    </location>
</feature>
<name>A0A067S743_GALM3</name>
<keyword evidence="6 8" id="KW-0472">Membrane</keyword>
<dbReference type="PANTHER" id="PTHR14233:SF4">
    <property type="entry name" value="SOLUTE CARRIER FAMILY 35 MEMBER F2"/>
    <property type="match status" value="1"/>
</dbReference>
<protein>
    <recommendedName>
        <fullName evidence="11">EamA domain-containing protein</fullName>
    </recommendedName>
</protein>
<evidence type="ECO:0000256" key="4">
    <source>
        <dbReference type="ARBA" id="ARBA00022692"/>
    </source>
</evidence>
<gene>
    <name evidence="9" type="ORF">GALMADRAFT_260118</name>
</gene>
<evidence type="ECO:0000256" key="6">
    <source>
        <dbReference type="ARBA" id="ARBA00023136"/>
    </source>
</evidence>
<reference evidence="10" key="1">
    <citation type="journal article" date="2014" name="Proc. Natl. Acad. Sci. U.S.A.">
        <title>Extensive sampling of basidiomycete genomes demonstrates inadequacy of the white-rot/brown-rot paradigm for wood decay fungi.</title>
        <authorList>
            <person name="Riley R."/>
            <person name="Salamov A.A."/>
            <person name="Brown D.W."/>
            <person name="Nagy L.G."/>
            <person name="Floudas D."/>
            <person name="Held B.W."/>
            <person name="Levasseur A."/>
            <person name="Lombard V."/>
            <person name="Morin E."/>
            <person name="Otillar R."/>
            <person name="Lindquist E.A."/>
            <person name="Sun H."/>
            <person name="LaButti K.M."/>
            <person name="Schmutz J."/>
            <person name="Jabbour D."/>
            <person name="Luo H."/>
            <person name="Baker S.E."/>
            <person name="Pisabarro A.G."/>
            <person name="Walton J.D."/>
            <person name="Blanchette R.A."/>
            <person name="Henrissat B."/>
            <person name="Martin F."/>
            <person name="Cullen D."/>
            <person name="Hibbett D.S."/>
            <person name="Grigoriev I.V."/>
        </authorList>
    </citation>
    <scope>NUCLEOTIDE SEQUENCE [LARGE SCALE GENOMIC DNA]</scope>
    <source>
        <strain evidence="10">CBS 339.88</strain>
    </source>
</reference>
<dbReference type="PANTHER" id="PTHR14233">
    <property type="entry name" value="DUF914-RELATED"/>
    <property type="match status" value="1"/>
</dbReference>
<feature type="transmembrane region" description="Helical" evidence="8">
    <location>
        <begin position="242"/>
        <end position="259"/>
    </location>
</feature>
<keyword evidence="4 8" id="KW-0812">Transmembrane</keyword>
<feature type="transmembrane region" description="Helical" evidence="8">
    <location>
        <begin position="307"/>
        <end position="327"/>
    </location>
</feature>
<proteinExistence type="inferred from homology"/>
<dbReference type="Pfam" id="PF06027">
    <property type="entry name" value="SLC35F"/>
    <property type="match status" value="1"/>
</dbReference>
<feature type="transmembrane region" description="Helical" evidence="8">
    <location>
        <begin position="333"/>
        <end position="352"/>
    </location>
</feature>
<evidence type="ECO:0000256" key="8">
    <source>
        <dbReference type="SAM" id="Phobius"/>
    </source>
</evidence>
<keyword evidence="3" id="KW-0813">Transport</keyword>
<dbReference type="Proteomes" id="UP000027222">
    <property type="component" value="Unassembled WGS sequence"/>
</dbReference>
<feature type="transmembrane region" description="Helical" evidence="8">
    <location>
        <begin position="279"/>
        <end position="300"/>
    </location>
</feature>
<dbReference type="GO" id="GO:0016020">
    <property type="term" value="C:membrane"/>
    <property type="evidence" value="ECO:0007669"/>
    <property type="project" value="UniProtKB-SubCell"/>
</dbReference>
<evidence type="ECO:0000256" key="2">
    <source>
        <dbReference type="ARBA" id="ARBA00007863"/>
    </source>
</evidence>
<dbReference type="AlphaFoldDB" id="A0A067S743"/>
<dbReference type="GO" id="GO:0022857">
    <property type="term" value="F:transmembrane transporter activity"/>
    <property type="evidence" value="ECO:0007669"/>
    <property type="project" value="InterPro"/>
</dbReference>
<comment type="similarity">
    <text evidence="2">Belongs to the SLC35F solute transporter family.</text>
</comment>
<evidence type="ECO:0008006" key="11">
    <source>
        <dbReference type="Google" id="ProtNLM"/>
    </source>
</evidence>
<feature type="compositionally biased region" description="Basic and acidic residues" evidence="7">
    <location>
        <begin position="1"/>
        <end position="14"/>
    </location>
</feature>
<keyword evidence="10" id="KW-1185">Reference proteome</keyword>
<dbReference type="InterPro" id="IPR052221">
    <property type="entry name" value="SLC35F_Transporter"/>
</dbReference>
<dbReference type="HOGENOM" id="CLU_039639_3_1_1"/>
<feature type="transmembrane region" description="Helical" evidence="8">
    <location>
        <begin position="58"/>
        <end position="83"/>
    </location>
</feature>
<dbReference type="OrthoDB" id="429955at2759"/>
<organism evidence="9 10">
    <name type="scientific">Galerina marginata (strain CBS 339.88)</name>
    <dbReference type="NCBI Taxonomy" id="685588"/>
    <lineage>
        <taxon>Eukaryota</taxon>
        <taxon>Fungi</taxon>
        <taxon>Dikarya</taxon>
        <taxon>Basidiomycota</taxon>
        <taxon>Agaricomycotina</taxon>
        <taxon>Agaricomycetes</taxon>
        <taxon>Agaricomycetidae</taxon>
        <taxon>Agaricales</taxon>
        <taxon>Agaricineae</taxon>
        <taxon>Strophariaceae</taxon>
        <taxon>Galerina</taxon>
    </lineage>
</organism>
<accession>A0A067S743</accession>
<dbReference type="InterPro" id="IPR009262">
    <property type="entry name" value="SLC35_F1/F2/F6"/>
</dbReference>
<dbReference type="STRING" id="685588.A0A067S743"/>
<evidence type="ECO:0000256" key="5">
    <source>
        <dbReference type="ARBA" id="ARBA00022989"/>
    </source>
</evidence>
<feature type="transmembrane region" description="Helical" evidence="8">
    <location>
        <begin position="156"/>
        <end position="174"/>
    </location>
</feature>
<evidence type="ECO:0000256" key="7">
    <source>
        <dbReference type="SAM" id="MobiDB-lite"/>
    </source>
</evidence>
<comment type="subcellular location">
    <subcellularLocation>
        <location evidence="1">Membrane</location>
        <topology evidence="1">Multi-pass membrane protein</topology>
    </subcellularLocation>
</comment>
<evidence type="ECO:0000256" key="1">
    <source>
        <dbReference type="ARBA" id="ARBA00004141"/>
    </source>
</evidence>
<evidence type="ECO:0000313" key="9">
    <source>
        <dbReference type="EMBL" id="KDR65717.1"/>
    </source>
</evidence>
<evidence type="ECO:0000256" key="3">
    <source>
        <dbReference type="ARBA" id="ARBA00022448"/>
    </source>
</evidence>